<dbReference type="OrthoDB" id="7510573at2"/>
<name>A0A437QT74_9GAMM</name>
<dbReference type="SMART" id="SM00278">
    <property type="entry name" value="HhH1"/>
    <property type="match status" value="2"/>
</dbReference>
<proteinExistence type="predicted"/>
<comment type="caution">
    <text evidence="4">The sequence shown here is derived from an EMBL/GenBank/DDBJ whole genome shotgun (WGS) entry which is preliminary data.</text>
</comment>
<dbReference type="InterPro" id="IPR010994">
    <property type="entry name" value="RuvA_2-like"/>
</dbReference>
<gene>
    <name evidence="4" type="ORF">EOE67_09110</name>
</gene>
<evidence type="ECO:0000313" key="5">
    <source>
        <dbReference type="Proteomes" id="UP000283077"/>
    </source>
</evidence>
<accession>A0A437QT74</accession>
<dbReference type="PANTHER" id="PTHR21180">
    <property type="entry name" value="ENDONUCLEASE/EXONUCLEASE/PHOSPHATASE FAMILY DOMAIN-CONTAINING PROTEIN 1"/>
    <property type="match status" value="1"/>
</dbReference>
<dbReference type="SUPFAM" id="SSF47781">
    <property type="entry name" value="RuvA domain 2-like"/>
    <property type="match status" value="1"/>
</dbReference>
<dbReference type="EMBL" id="SACS01000008">
    <property type="protein sequence ID" value="RVU37717.1"/>
    <property type="molecule type" value="Genomic_DNA"/>
</dbReference>
<dbReference type="AlphaFoldDB" id="A0A437QT74"/>
<evidence type="ECO:0000313" key="4">
    <source>
        <dbReference type="EMBL" id="RVU37717.1"/>
    </source>
</evidence>
<dbReference type="GO" id="GO:0006281">
    <property type="term" value="P:DNA repair"/>
    <property type="evidence" value="ECO:0007669"/>
    <property type="project" value="InterPro"/>
</dbReference>
<evidence type="ECO:0000259" key="3">
    <source>
        <dbReference type="SMART" id="SM00278"/>
    </source>
</evidence>
<feature type="domain" description="Helix-hairpin-helix DNA-binding motif class 1" evidence="3">
    <location>
        <begin position="86"/>
        <end position="105"/>
    </location>
</feature>
<dbReference type="GO" id="GO:0003677">
    <property type="term" value="F:DNA binding"/>
    <property type="evidence" value="ECO:0007669"/>
    <property type="project" value="InterPro"/>
</dbReference>
<feature type="compositionally biased region" description="Polar residues" evidence="1">
    <location>
        <begin position="32"/>
        <end position="50"/>
    </location>
</feature>
<feature type="domain" description="Helix-hairpin-helix DNA-binding motif class 1" evidence="3">
    <location>
        <begin position="56"/>
        <end position="75"/>
    </location>
</feature>
<organism evidence="4 5">
    <name type="scientific">Rheinheimera riviphila</name>
    <dbReference type="NCBI Taxonomy" id="1834037"/>
    <lineage>
        <taxon>Bacteria</taxon>
        <taxon>Pseudomonadati</taxon>
        <taxon>Pseudomonadota</taxon>
        <taxon>Gammaproteobacteria</taxon>
        <taxon>Chromatiales</taxon>
        <taxon>Chromatiaceae</taxon>
        <taxon>Rheinheimera</taxon>
    </lineage>
</organism>
<dbReference type="InterPro" id="IPR051675">
    <property type="entry name" value="Endo/Exo/Phosphatase_dom_1"/>
</dbReference>
<keyword evidence="5" id="KW-1185">Reference proteome</keyword>
<evidence type="ECO:0000256" key="2">
    <source>
        <dbReference type="SAM" id="SignalP"/>
    </source>
</evidence>
<sequence>MALALVVPALLLNPVIAETVPVAAKVTAAAKQSGSQQGNPQGKQSTKLSINKASPEQLTAIPGIGQKKAQAILDYIKANGPIKDPKQLTEVKGIGDKLAAKIAEFVSF</sequence>
<feature type="signal peptide" evidence="2">
    <location>
        <begin position="1"/>
        <end position="17"/>
    </location>
</feature>
<evidence type="ECO:0000256" key="1">
    <source>
        <dbReference type="SAM" id="MobiDB-lite"/>
    </source>
</evidence>
<dbReference type="PANTHER" id="PTHR21180:SF32">
    <property type="entry name" value="ENDONUCLEASE_EXONUCLEASE_PHOSPHATASE FAMILY DOMAIN-CONTAINING PROTEIN 1"/>
    <property type="match status" value="1"/>
</dbReference>
<feature type="region of interest" description="Disordered" evidence="1">
    <location>
        <begin position="28"/>
        <end position="50"/>
    </location>
</feature>
<dbReference type="NCBIfam" id="TIGR00426">
    <property type="entry name" value="competence protein ComEA helix-hairpin-helix repeat region"/>
    <property type="match status" value="1"/>
</dbReference>
<feature type="chain" id="PRO_5019106060" evidence="2">
    <location>
        <begin position="18"/>
        <end position="108"/>
    </location>
</feature>
<dbReference type="GO" id="GO:0015627">
    <property type="term" value="C:type II protein secretion system complex"/>
    <property type="evidence" value="ECO:0007669"/>
    <property type="project" value="TreeGrafter"/>
</dbReference>
<dbReference type="GO" id="GO:0015628">
    <property type="term" value="P:protein secretion by the type II secretion system"/>
    <property type="evidence" value="ECO:0007669"/>
    <property type="project" value="TreeGrafter"/>
</dbReference>
<keyword evidence="2" id="KW-0732">Signal</keyword>
<reference evidence="4 5" key="1">
    <citation type="submission" date="2019-01" db="EMBL/GenBank/DDBJ databases">
        <authorList>
            <person name="Chen W.-M."/>
        </authorList>
    </citation>
    <scope>NUCLEOTIDE SEQUENCE [LARGE SCALE GENOMIC DNA]</scope>
    <source>
        <strain evidence="4 5">KYPC3</strain>
    </source>
</reference>
<dbReference type="InterPro" id="IPR003583">
    <property type="entry name" value="Hlx-hairpin-Hlx_DNA-bd_motif"/>
</dbReference>
<dbReference type="Gene3D" id="1.10.150.320">
    <property type="entry name" value="Photosystem II 12 kDa extrinsic protein"/>
    <property type="match status" value="1"/>
</dbReference>
<dbReference type="Pfam" id="PF12836">
    <property type="entry name" value="HHH_3"/>
    <property type="match status" value="1"/>
</dbReference>
<protein>
    <submittedName>
        <fullName evidence="4">Helix-hairpin-helix domain-containing protein</fullName>
    </submittedName>
</protein>
<dbReference type="Proteomes" id="UP000283077">
    <property type="component" value="Unassembled WGS sequence"/>
</dbReference>
<dbReference type="InterPro" id="IPR004509">
    <property type="entry name" value="Competence_ComEA_HhH"/>
</dbReference>